<gene>
    <name evidence="1" type="ORF">METZ01_LOCUS51057</name>
</gene>
<accession>A0A381SAQ1</accession>
<evidence type="ECO:0000313" key="1">
    <source>
        <dbReference type="EMBL" id="SUZ98203.1"/>
    </source>
</evidence>
<reference evidence="1" key="1">
    <citation type="submission" date="2018-05" db="EMBL/GenBank/DDBJ databases">
        <authorList>
            <person name="Lanie J.A."/>
            <person name="Ng W.-L."/>
            <person name="Kazmierczak K.M."/>
            <person name="Andrzejewski T.M."/>
            <person name="Davidsen T.M."/>
            <person name="Wayne K.J."/>
            <person name="Tettelin H."/>
            <person name="Glass J.I."/>
            <person name="Rusch D."/>
            <person name="Podicherti R."/>
            <person name="Tsui H.-C.T."/>
            <person name="Winkler M.E."/>
        </authorList>
    </citation>
    <scope>NUCLEOTIDE SEQUENCE</scope>
</reference>
<organism evidence="1">
    <name type="scientific">marine metagenome</name>
    <dbReference type="NCBI Taxonomy" id="408172"/>
    <lineage>
        <taxon>unclassified sequences</taxon>
        <taxon>metagenomes</taxon>
        <taxon>ecological metagenomes</taxon>
    </lineage>
</organism>
<name>A0A381SAQ1_9ZZZZ</name>
<dbReference type="EMBL" id="UINC01002582">
    <property type="protein sequence ID" value="SUZ98203.1"/>
    <property type="molecule type" value="Genomic_DNA"/>
</dbReference>
<protein>
    <submittedName>
        <fullName evidence="1">Uncharacterized protein</fullName>
    </submittedName>
</protein>
<proteinExistence type="predicted"/>
<sequence length="30" mass="3386">MFLACEVDDCSIRRAWALRSWPTWASGASV</sequence>
<dbReference type="AlphaFoldDB" id="A0A381SAQ1"/>